<accession>A0A7I9VAK0</accession>
<evidence type="ECO:0000313" key="2">
    <source>
        <dbReference type="EMBL" id="GEE02406.1"/>
    </source>
</evidence>
<reference evidence="3" key="1">
    <citation type="submission" date="2019-06" db="EMBL/GenBank/DDBJ databases">
        <title>Gordonia isolated from sludge of a wastewater treatment plant.</title>
        <authorList>
            <person name="Tamura T."/>
            <person name="Aoyama K."/>
            <person name="Kang Y."/>
            <person name="Saito S."/>
            <person name="Akiyama N."/>
            <person name="Yazawa K."/>
            <person name="Gonoi T."/>
            <person name="Mikami Y."/>
        </authorList>
    </citation>
    <scope>NUCLEOTIDE SEQUENCE [LARGE SCALE GENOMIC DNA]</scope>
    <source>
        <strain evidence="3">NBRC 107696</strain>
    </source>
</reference>
<dbReference type="AlphaFoldDB" id="A0A7I9VAK0"/>
<gene>
    <name evidence="2" type="ORF">nbrc107696_28520</name>
</gene>
<evidence type="ECO:0000256" key="1">
    <source>
        <dbReference type="SAM" id="MobiDB-lite"/>
    </source>
</evidence>
<proteinExistence type="predicted"/>
<keyword evidence="3" id="KW-1185">Reference proteome</keyword>
<protein>
    <submittedName>
        <fullName evidence="2">Uncharacterized protein</fullName>
    </submittedName>
</protein>
<dbReference type="OrthoDB" id="3579825at2"/>
<feature type="compositionally biased region" description="Low complexity" evidence="1">
    <location>
        <begin position="132"/>
        <end position="145"/>
    </location>
</feature>
<dbReference type="EMBL" id="BJOV01000005">
    <property type="protein sequence ID" value="GEE02406.1"/>
    <property type="molecule type" value="Genomic_DNA"/>
</dbReference>
<comment type="caution">
    <text evidence="2">The sequence shown here is derived from an EMBL/GenBank/DDBJ whole genome shotgun (WGS) entry which is preliminary data.</text>
</comment>
<evidence type="ECO:0000313" key="3">
    <source>
        <dbReference type="Proteomes" id="UP000444960"/>
    </source>
</evidence>
<sequence length="319" mass="33512">MSDLDLYAIHNLDRRAPSPDLAAQLTAQRNGAADPIARQRLDVARAILGDPQRRQAYDAQLADPQAPPITEAVLAGLAGRPAPAPDKPAPFAQPRVLAAVAAALGVLLVIVVSAVACSGGDDDGDSSRDAATPGTTSTLTTEQTKTPTVYSAEYRVDDASFVPSAAMRIDATLDLEATVRKLGYDGTDFGLRDSSHISLNRVTESGNIELAWCDPSFAGAKNIRCFVVTITPELKVLNDVSFPEAELGAHKSKGATVSDKYAYVRVTSGDRLPTKAITVKGGYTKAEALSLVAGASDDVAYFVVPGALKVYKATVVWAD</sequence>
<organism evidence="2 3">
    <name type="scientific">Gordonia spumicola</name>
    <dbReference type="NCBI Taxonomy" id="589161"/>
    <lineage>
        <taxon>Bacteria</taxon>
        <taxon>Bacillati</taxon>
        <taxon>Actinomycetota</taxon>
        <taxon>Actinomycetes</taxon>
        <taxon>Mycobacteriales</taxon>
        <taxon>Gordoniaceae</taxon>
        <taxon>Gordonia</taxon>
    </lineage>
</organism>
<name>A0A7I9VAK0_9ACTN</name>
<dbReference type="RefSeq" id="WP_161896082.1">
    <property type="nucleotide sequence ID" value="NZ_BJOV01000005.1"/>
</dbReference>
<dbReference type="Proteomes" id="UP000444960">
    <property type="component" value="Unassembled WGS sequence"/>
</dbReference>
<feature type="region of interest" description="Disordered" evidence="1">
    <location>
        <begin position="119"/>
        <end position="145"/>
    </location>
</feature>